<keyword evidence="2" id="KW-1133">Transmembrane helix</keyword>
<keyword evidence="2" id="KW-0812">Transmembrane</keyword>
<feature type="transmembrane region" description="Helical" evidence="2">
    <location>
        <begin position="124"/>
        <end position="143"/>
    </location>
</feature>
<sequence>MPVSFVTARAGRPTAAKAGGNGGRHQNIPGVSDSRNYHFLISRDMLDSSHGIALPDASRPSAKRAEEARSHMNATRWKAKRATDALAFVLVRVFVAGMFLMPMFSSRGSGSSGGGKYDSVGYFGALYAFVLSAGSLGLARAWATWNWSVWSNVRTVLAPFSGHGDRIVQSSRILSWLEKSRNQFSGGGGGVSKESSILREKIVSSRADGNHKALLEKVRLAALTFPRFHDDLHFQFSQAGQRRRYYRVKRIAFDVAMDPIVVLYSAKMVVVAFVAQICLSWFRLAPATSLFSLFSKFVPGYVVYVAFKICRDVCESILTEPYAFRPDTRAAGTERTALEPLMRAMRGEFVSEYAFSQILAFDDCLKIVSGDDFEYGRLPLLYSRSDAMASAAFGVVAPGRRRFAADANADEDDEDEDGEKTPDFLDVLSIKRAFLACALAPATAVARAMRDFNEKAIVADSRSSAGPPSAVSMSSVGGGVVRGVDGFDGVGGSIGGMLSLEAIQMRKHRQSQASIASKRAAQAVEDYGALADLGMAIAAAMFSNVDEFGDEMLNGKGSIDHRNNENVLGEHERPTFRDVAIATCAYREAVKRVRQVTFPDSALTTTTLSTQSHSERDATDTVAPQTTTTALDGTVHEPIIRPSGTPFQTGWTTTSARGRNENVSFWSSLGGGGGGDVGSSASSSLYSTYPALAQLSVAEAARLHESFANTVVSKLALLSQNGALFARPGARLAFLEKAMNKPASPPILGQFKSRRGLSSIRRRPRQFGSTDASSSFLDDDDGKNLEEEEFYDDEDNDEERDLRCSYFGDVDAHEKVLAGAVSSFNAAA</sequence>
<evidence type="ECO:0000313" key="4">
    <source>
        <dbReference type="Proteomes" id="UP000198341"/>
    </source>
</evidence>
<name>K8FEQ3_9CHLO</name>
<feature type="transmembrane region" description="Helical" evidence="2">
    <location>
        <begin position="85"/>
        <end position="104"/>
    </location>
</feature>
<protein>
    <submittedName>
        <fullName evidence="3">Uncharacterized protein</fullName>
    </submittedName>
</protein>
<evidence type="ECO:0000256" key="2">
    <source>
        <dbReference type="SAM" id="Phobius"/>
    </source>
</evidence>
<feature type="compositionally biased region" description="Acidic residues" evidence="1">
    <location>
        <begin position="777"/>
        <end position="799"/>
    </location>
</feature>
<feature type="region of interest" description="Disordered" evidence="1">
    <location>
        <begin position="636"/>
        <end position="655"/>
    </location>
</feature>
<proteinExistence type="predicted"/>
<dbReference type="RefSeq" id="XP_007510901.1">
    <property type="nucleotide sequence ID" value="XM_007510839.1"/>
</dbReference>
<feature type="compositionally biased region" description="Polar residues" evidence="1">
    <location>
        <begin position="645"/>
        <end position="655"/>
    </location>
</feature>
<gene>
    <name evidence="3" type="ORF">Bathy09g02740</name>
</gene>
<dbReference type="GeneID" id="19013781"/>
<organism evidence="3 4">
    <name type="scientific">Bathycoccus prasinos</name>
    <dbReference type="NCBI Taxonomy" id="41875"/>
    <lineage>
        <taxon>Eukaryota</taxon>
        <taxon>Viridiplantae</taxon>
        <taxon>Chlorophyta</taxon>
        <taxon>Mamiellophyceae</taxon>
        <taxon>Mamiellales</taxon>
        <taxon>Bathycoccaceae</taxon>
        <taxon>Bathycoccus</taxon>
    </lineage>
</organism>
<keyword evidence="4" id="KW-1185">Reference proteome</keyword>
<feature type="transmembrane region" description="Helical" evidence="2">
    <location>
        <begin position="251"/>
        <end position="282"/>
    </location>
</feature>
<evidence type="ECO:0000256" key="1">
    <source>
        <dbReference type="SAM" id="MobiDB-lite"/>
    </source>
</evidence>
<feature type="compositionally biased region" description="Polar residues" evidence="1">
    <location>
        <begin position="767"/>
        <end position="776"/>
    </location>
</feature>
<dbReference type="KEGG" id="bpg:Bathy09g02740"/>
<feature type="region of interest" description="Disordered" evidence="1">
    <location>
        <begin position="1"/>
        <end position="28"/>
    </location>
</feature>
<dbReference type="AlphaFoldDB" id="K8FEQ3"/>
<feature type="compositionally biased region" description="Basic residues" evidence="1">
    <location>
        <begin position="755"/>
        <end position="765"/>
    </location>
</feature>
<accession>K8FEQ3</accession>
<reference evidence="3 4" key="1">
    <citation type="submission" date="2011-10" db="EMBL/GenBank/DDBJ databases">
        <authorList>
            <person name="Genoscope - CEA"/>
        </authorList>
    </citation>
    <scope>NUCLEOTIDE SEQUENCE [LARGE SCALE GENOMIC DNA]</scope>
    <source>
        <strain evidence="3 4">RCC 1105</strain>
    </source>
</reference>
<dbReference type="EMBL" id="FO082270">
    <property type="protein sequence ID" value="CCO66461.1"/>
    <property type="molecule type" value="Genomic_DNA"/>
</dbReference>
<evidence type="ECO:0000313" key="3">
    <source>
        <dbReference type="EMBL" id="CCO66461.1"/>
    </source>
</evidence>
<feature type="region of interest" description="Disordered" evidence="1">
    <location>
        <begin position="755"/>
        <end position="799"/>
    </location>
</feature>
<dbReference type="Proteomes" id="UP000198341">
    <property type="component" value="Chromosome 9"/>
</dbReference>
<keyword evidence="2" id="KW-0472">Membrane</keyword>